<dbReference type="Gene3D" id="3.90.660.10">
    <property type="match status" value="2"/>
</dbReference>
<dbReference type="Pfam" id="PF01593">
    <property type="entry name" value="Amino_oxidase"/>
    <property type="match status" value="1"/>
</dbReference>
<evidence type="ECO:0000256" key="3">
    <source>
        <dbReference type="ARBA" id="ARBA00023002"/>
    </source>
</evidence>
<evidence type="ECO:0000259" key="7">
    <source>
        <dbReference type="Pfam" id="PF01593"/>
    </source>
</evidence>
<dbReference type="InterPro" id="IPR036188">
    <property type="entry name" value="FAD/NAD-bd_sf"/>
</dbReference>
<dbReference type="EMBL" id="CP089278">
    <property type="protein sequence ID" value="USP80374.1"/>
    <property type="molecule type" value="Genomic_DNA"/>
</dbReference>
<dbReference type="PANTHER" id="PTHR43563:SF1">
    <property type="entry name" value="AMINE OXIDASE [FLAVIN-CONTAINING] B"/>
    <property type="match status" value="1"/>
</dbReference>
<evidence type="ECO:0000256" key="2">
    <source>
        <dbReference type="ARBA" id="ARBA00005995"/>
    </source>
</evidence>
<organism evidence="8 9">
    <name type="scientific">Curvularia clavata</name>
    <dbReference type="NCBI Taxonomy" id="95742"/>
    <lineage>
        <taxon>Eukaryota</taxon>
        <taxon>Fungi</taxon>
        <taxon>Dikarya</taxon>
        <taxon>Ascomycota</taxon>
        <taxon>Pezizomycotina</taxon>
        <taxon>Dothideomycetes</taxon>
        <taxon>Pleosporomycetidae</taxon>
        <taxon>Pleosporales</taxon>
        <taxon>Pleosporineae</taxon>
        <taxon>Pleosporaceae</taxon>
        <taxon>Curvularia</taxon>
    </lineage>
</organism>
<dbReference type="OrthoDB" id="7777654at2759"/>
<evidence type="ECO:0000256" key="5">
    <source>
        <dbReference type="PIRSR" id="PIRSR601613-1"/>
    </source>
</evidence>
<dbReference type="VEuPathDB" id="FungiDB:yc1106_07648"/>
<dbReference type="SUPFAM" id="SSF51905">
    <property type="entry name" value="FAD/NAD(P)-binding domain"/>
    <property type="match status" value="1"/>
</dbReference>
<sequence length="491" mass="54969">MAHTKEGHKYDWSGISKCLRTDAVVSSTPNPRNKYDVIVIGSGFCGLVAARNLSLDRDVRVLLLEARDRIGGRTWTAKAWGEDLEMGGTYVHWHQPHFYAELYRHGLERHLKPSAGTTDMEYVLNKPKESSVQRIDNVTEYNARMANFADQFFSIDGMTPRQLMPYPHEPLRSQPWQKYDHLSCQDRLNQLDLPQDDKDLFVPHVNSFGSCTAHDLAWTDALRWYAAGGYSLATMYDAVGCFKLGGGGTTNMCRHILAEYKGDRVFNKVVNAIKQTKDSKVIVTCTDGSAYSARRVICTIPLNCLADVKFEPPLTPWKENAVREGHINCGEKYIFSLDEVQGNWFANTCDSKDSGFLFGIKDHDGTQSANQAGTYVLMFGQNGKLQDPTNSDEIITQFRKLQPCGNVRGYVSHTWSKDPYAKGAWFAAAPGWATKNLKALQEPHGRVFMASADWAQGWRGFIDGAIEQGTRAAAITKFALEQENGNLDAKL</sequence>
<keyword evidence="6" id="KW-0285">Flavoprotein</keyword>
<comment type="cofactor">
    <cofactor evidence="1 6">
        <name>FAD</name>
        <dbReference type="ChEBI" id="CHEBI:57692"/>
    </cofactor>
</comment>
<dbReference type="Gene3D" id="3.40.50.720">
    <property type="entry name" value="NAD(P)-binding Rossmann-like Domain"/>
    <property type="match status" value="1"/>
</dbReference>
<evidence type="ECO:0000313" key="8">
    <source>
        <dbReference type="EMBL" id="USP80374.1"/>
    </source>
</evidence>
<evidence type="ECO:0000256" key="6">
    <source>
        <dbReference type="RuleBase" id="RU362067"/>
    </source>
</evidence>
<keyword evidence="3 6" id="KW-0560">Oxidoreductase</keyword>
<dbReference type="InterPro" id="IPR001613">
    <property type="entry name" value="Flavin_amine_oxidase"/>
</dbReference>
<dbReference type="Proteomes" id="UP001056012">
    <property type="component" value="Chromosome 5"/>
</dbReference>
<evidence type="ECO:0000313" key="9">
    <source>
        <dbReference type="Proteomes" id="UP001056012"/>
    </source>
</evidence>
<dbReference type="InterPro" id="IPR050703">
    <property type="entry name" value="Flavin_MAO"/>
</dbReference>
<name>A0A9Q8ZFA2_CURCL</name>
<comment type="catalytic activity">
    <reaction evidence="4">
        <text>a secondary aliphatic amine + O2 + H2O = a primary amine + an aldehyde + H2O2</text>
        <dbReference type="Rhea" id="RHEA:26414"/>
        <dbReference type="ChEBI" id="CHEBI:15377"/>
        <dbReference type="ChEBI" id="CHEBI:15379"/>
        <dbReference type="ChEBI" id="CHEBI:16240"/>
        <dbReference type="ChEBI" id="CHEBI:17478"/>
        <dbReference type="ChEBI" id="CHEBI:58855"/>
        <dbReference type="ChEBI" id="CHEBI:65296"/>
        <dbReference type="EC" id="1.4.3.4"/>
    </reaction>
</comment>
<proteinExistence type="inferred from homology"/>
<reference evidence="8" key="1">
    <citation type="submission" date="2021-12" db="EMBL/GenBank/DDBJ databases">
        <title>Curvularia clavata genome.</title>
        <authorList>
            <person name="Cao Y."/>
        </authorList>
    </citation>
    <scope>NUCLEOTIDE SEQUENCE</scope>
    <source>
        <strain evidence="8">Yc1106</strain>
    </source>
</reference>
<dbReference type="PANTHER" id="PTHR43563">
    <property type="entry name" value="AMINE OXIDASE"/>
    <property type="match status" value="1"/>
</dbReference>
<feature type="domain" description="Amine oxidase" evidence="7">
    <location>
        <begin position="44"/>
        <end position="474"/>
    </location>
</feature>
<feature type="binding site" evidence="5">
    <location>
        <position position="270"/>
    </location>
    <ligand>
        <name>FAD</name>
        <dbReference type="ChEBI" id="CHEBI:57692"/>
    </ligand>
</feature>
<keyword evidence="9" id="KW-1185">Reference proteome</keyword>
<dbReference type="EC" id="1.4.3.-" evidence="6"/>
<comment type="similarity">
    <text evidence="2 6">Belongs to the flavin monoamine oxidase family.</text>
</comment>
<evidence type="ECO:0000256" key="4">
    <source>
        <dbReference type="ARBA" id="ARBA00048448"/>
    </source>
</evidence>
<dbReference type="InterPro" id="IPR002937">
    <property type="entry name" value="Amino_oxidase"/>
</dbReference>
<dbReference type="AlphaFoldDB" id="A0A9Q8ZFA2"/>
<dbReference type="PRINTS" id="PR00757">
    <property type="entry name" value="AMINEOXDASEF"/>
</dbReference>
<protein>
    <recommendedName>
        <fullName evidence="6">Amine oxidase</fullName>
        <ecNumber evidence="6">1.4.3.-</ecNumber>
    </recommendedName>
</protein>
<keyword evidence="6" id="KW-0274">FAD</keyword>
<feature type="binding site" evidence="5">
    <location>
        <begin position="65"/>
        <end position="66"/>
    </location>
    <ligand>
        <name>FAD</name>
        <dbReference type="ChEBI" id="CHEBI:57692"/>
    </ligand>
</feature>
<evidence type="ECO:0000256" key="1">
    <source>
        <dbReference type="ARBA" id="ARBA00001974"/>
    </source>
</evidence>
<accession>A0A9Q8ZFA2</accession>
<dbReference type="GO" id="GO:0097621">
    <property type="term" value="F:monoamine oxidase activity"/>
    <property type="evidence" value="ECO:0007669"/>
    <property type="project" value="UniProtKB-EC"/>
</dbReference>
<gene>
    <name evidence="8" type="ORF">yc1106_07648</name>
</gene>
<dbReference type="Gene3D" id="3.50.50.60">
    <property type="entry name" value="FAD/NAD(P)-binding domain"/>
    <property type="match status" value="1"/>
</dbReference>